<accession>A0A0B5FBU1</accession>
<dbReference type="Pfam" id="PF01037">
    <property type="entry name" value="AsnC_trans_reg"/>
    <property type="match status" value="1"/>
</dbReference>
<keyword evidence="1" id="KW-0805">Transcription regulation</keyword>
<keyword evidence="2" id="KW-0238">DNA-binding</keyword>
<dbReference type="GO" id="GO:0043200">
    <property type="term" value="P:response to amino acid"/>
    <property type="evidence" value="ECO:0007669"/>
    <property type="project" value="TreeGrafter"/>
</dbReference>
<proteinExistence type="predicted"/>
<reference evidence="6 8" key="2">
    <citation type="submission" date="2019-08" db="EMBL/GenBank/DDBJ databases">
        <authorList>
            <person name="Peeters C."/>
        </authorList>
    </citation>
    <scope>NUCLEOTIDE SEQUENCE [LARGE SCALE GENOMIC DNA]</scope>
    <source>
        <strain evidence="6 8">LMG 18089</strain>
    </source>
</reference>
<dbReference type="Pfam" id="PF13404">
    <property type="entry name" value="HTH_AsnC-type"/>
    <property type="match status" value="1"/>
</dbReference>
<dbReference type="EMBL" id="CABPSX010000003">
    <property type="protein sequence ID" value="VVG70970.1"/>
    <property type="molecule type" value="Genomic_DNA"/>
</dbReference>
<dbReference type="AlphaFoldDB" id="A0A0B5FBU1"/>
<dbReference type="InterPro" id="IPR019888">
    <property type="entry name" value="Tscrpt_reg_AsnC-like"/>
</dbReference>
<dbReference type="EMBL" id="RWHX01000007">
    <property type="protein sequence ID" value="RSK84094.1"/>
    <property type="molecule type" value="Genomic_DNA"/>
</dbReference>
<dbReference type="InterPro" id="IPR019887">
    <property type="entry name" value="Tscrpt_reg_AsnC/Lrp_C"/>
</dbReference>
<sequence length="153" mass="16348">MTLSTTALDELDRNLLALLRVNARESTANLARRLGVARTTVVARIGRLEQAGVIAGYTVRLGQDAAGGGLQACVGISVQPRSGRDVMRRLNKMPEIHLLCTVSGEFDYVAWLHAASPDQLDGLLDTIGEIDGVTRTTTSVVLARKIDRGGVLP</sequence>
<dbReference type="OrthoDB" id="5476at2"/>
<evidence type="ECO:0000313" key="8">
    <source>
        <dbReference type="Proteomes" id="UP000364291"/>
    </source>
</evidence>
<evidence type="ECO:0000313" key="7">
    <source>
        <dbReference type="Proteomes" id="UP000270216"/>
    </source>
</evidence>
<dbReference type="GO" id="GO:0043565">
    <property type="term" value="F:sequence-specific DNA binding"/>
    <property type="evidence" value="ECO:0007669"/>
    <property type="project" value="InterPro"/>
</dbReference>
<keyword evidence="3" id="KW-0804">Transcription</keyword>
<dbReference type="InterPro" id="IPR036388">
    <property type="entry name" value="WH-like_DNA-bd_sf"/>
</dbReference>
<gene>
    <name evidence="5" type="ORF">EJE83_06780</name>
    <name evidence="6" type="ORF">PAP18089_01942</name>
</gene>
<dbReference type="RefSeq" id="WP_039367097.1">
    <property type="nucleotide sequence ID" value="NZ_CABPSX010000003.1"/>
</dbReference>
<dbReference type="PANTHER" id="PTHR30154">
    <property type="entry name" value="LEUCINE-RESPONSIVE REGULATORY PROTEIN"/>
    <property type="match status" value="1"/>
</dbReference>
<reference evidence="5 7" key="1">
    <citation type="submission" date="2018-12" db="EMBL/GenBank/DDBJ databases">
        <title>Whole genome sequence of a Pandoraea apista isolate from a patient with cystic fibrosis.</title>
        <authorList>
            <person name="Kenna D.T."/>
            <person name="Turton J.F."/>
        </authorList>
    </citation>
    <scope>NUCLEOTIDE SEQUENCE [LARGE SCALE GENOMIC DNA]</scope>
    <source>
        <strain evidence="5 7">Pa13324</strain>
    </source>
</reference>
<dbReference type="STRING" id="93218.XM39_03870"/>
<dbReference type="GeneID" id="47013249"/>
<dbReference type="PROSITE" id="PS50956">
    <property type="entry name" value="HTH_ASNC_2"/>
    <property type="match status" value="1"/>
</dbReference>
<name>A0A0B5FBU1_9BURK</name>
<dbReference type="InterPro" id="IPR011008">
    <property type="entry name" value="Dimeric_a/b-barrel"/>
</dbReference>
<dbReference type="GO" id="GO:0005829">
    <property type="term" value="C:cytosol"/>
    <property type="evidence" value="ECO:0007669"/>
    <property type="project" value="TreeGrafter"/>
</dbReference>
<evidence type="ECO:0000256" key="2">
    <source>
        <dbReference type="ARBA" id="ARBA00023125"/>
    </source>
</evidence>
<feature type="domain" description="HTH asnC-type" evidence="4">
    <location>
        <begin position="8"/>
        <end position="71"/>
    </location>
</feature>
<organism evidence="6 8">
    <name type="scientific">Pandoraea apista</name>
    <dbReference type="NCBI Taxonomy" id="93218"/>
    <lineage>
        <taxon>Bacteria</taxon>
        <taxon>Pseudomonadati</taxon>
        <taxon>Pseudomonadota</taxon>
        <taxon>Betaproteobacteria</taxon>
        <taxon>Burkholderiales</taxon>
        <taxon>Burkholderiaceae</taxon>
        <taxon>Pandoraea</taxon>
    </lineage>
</organism>
<evidence type="ECO:0000256" key="3">
    <source>
        <dbReference type="ARBA" id="ARBA00023163"/>
    </source>
</evidence>
<dbReference type="SUPFAM" id="SSF46785">
    <property type="entry name" value="Winged helix' DNA-binding domain"/>
    <property type="match status" value="1"/>
</dbReference>
<keyword evidence="7" id="KW-1185">Reference proteome</keyword>
<dbReference type="InterPro" id="IPR036390">
    <property type="entry name" value="WH_DNA-bd_sf"/>
</dbReference>
<dbReference type="InterPro" id="IPR000485">
    <property type="entry name" value="AsnC-type_HTH_dom"/>
</dbReference>
<evidence type="ECO:0000259" key="4">
    <source>
        <dbReference type="PROSITE" id="PS50956"/>
    </source>
</evidence>
<protein>
    <submittedName>
        <fullName evidence="5 6">AsnC family transcriptional regulator</fullName>
    </submittedName>
</protein>
<dbReference type="Gene3D" id="3.30.70.920">
    <property type="match status" value="1"/>
</dbReference>
<dbReference type="Gene3D" id="1.10.10.10">
    <property type="entry name" value="Winged helix-like DNA-binding domain superfamily/Winged helix DNA-binding domain"/>
    <property type="match status" value="1"/>
</dbReference>
<evidence type="ECO:0000313" key="5">
    <source>
        <dbReference type="EMBL" id="RSK84094.1"/>
    </source>
</evidence>
<dbReference type="PANTHER" id="PTHR30154:SF53">
    <property type="entry name" value="HTH-TYPE TRANSCRIPTIONAL REGULATOR LRPC"/>
    <property type="match status" value="1"/>
</dbReference>
<dbReference type="Proteomes" id="UP000364291">
    <property type="component" value="Unassembled WGS sequence"/>
</dbReference>
<evidence type="ECO:0000313" key="6">
    <source>
        <dbReference type="EMBL" id="VVG70970.1"/>
    </source>
</evidence>
<dbReference type="Proteomes" id="UP000270216">
    <property type="component" value="Unassembled WGS sequence"/>
</dbReference>
<dbReference type="SMART" id="SM00344">
    <property type="entry name" value="HTH_ASNC"/>
    <property type="match status" value="1"/>
</dbReference>
<dbReference type="KEGG" id="papi:SG18_03870"/>
<dbReference type="SUPFAM" id="SSF54909">
    <property type="entry name" value="Dimeric alpha+beta barrel"/>
    <property type="match status" value="1"/>
</dbReference>
<dbReference type="PRINTS" id="PR00033">
    <property type="entry name" value="HTHASNC"/>
</dbReference>
<evidence type="ECO:0000256" key="1">
    <source>
        <dbReference type="ARBA" id="ARBA00023015"/>
    </source>
</evidence>